<dbReference type="Pfam" id="PF12796">
    <property type="entry name" value="Ank_2"/>
    <property type="match status" value="1"/>
</dbReference>
<evidence type="ECO:0008006" key="3">
    <source>
        <dbReference type="Google" id="ProtNLM"/>
    </source>
</evidence>
<organism evidence="1 2">
    <name type="scientific">Rotaria sordida</name>
    <dbReference type="NCBI Taxonomy" id="392033"/>
    <lineage>
        <taxon>Eukaryota</taxon>
        <taxon>Metazoa</taxon>
        <taxon>Spiralia</taxon>
        <taxon>Gnathifera</taxon>
        <taxon>Rotifera</taxon>
        <taxon>Eurotatoria</taxon>
        <taxon>Bdelloidea</taxon>
        <taxon>Philodinida</taxon>
        <taxon>Philodinidae</taxon>
        <taxon>Rotaria</taxon>
    </lineage>
</organism>
<dbReference type="Proteomes" id="UP000663874">
    <property type="component" value="Unassembled WGS sequence"/>
</dbReference>
<reference evidence="1" key="1">
    <citation type="submission" date="2021-02" db="EMBL/GenBank/DDBJ databases">
        <authorList>
            <person name="Nowell W R."/>
        </authorList>
    </citation>
    <scope>NUCLEOTIDE SEQUENCE</scope>
</reference>
<name>A0A820GPM7_9BILA</name>
<comment type="caution">
    <text evidence="1">The sequence shown here is derived from an EMBL/GenBank/DDBJ whole genome shotgun (WGS) entry which is preliminary data.</text>
</comment>
<dbReference type="EMBL" id="CAJOBE010028266">
    <property type="protein sequence ID" value="CAF4280581.1"/>
    <property type="molecule type" value="Genomic_DNA"/>
</dbReference>
<sequence length="78" mass="8779">MLVSKCKHFDAVDNLGNNILHYACIFNNEPIVESLLKRNTSSSFVEAVNKENRTPLDIARKNQMSPSIIDILFSLSGR</sequence>
<dbReference type="InterPro" id="IPR002110">
    <property type="entry name" value="Ankyrin_rpt"/>
</dbReference>
<proteinExistence type="predicted"/>
<feature type="non-terminal residue" evidence="1">
    <location>
        <position position="1"/>
    </location>
</feature>
<dbReference type="InterPro" id="IPR036770">
    <property type="entry name" value="Ankyrin_rpt-contain_sf"/>
</dbReference>
<dbReference type="AlphaFoldDB" id="A0A820GPM7"/>
<accession>A0A820GPM7</accession>
<protein>
    <recommendedName>
        <fullName evidence="3">Ankyrin repeat protein</fullName>
    </recommendedName>
</protein>
<dbReference type="Gene3D" id="1.25.40.20">
    <property type="entry name" value="Ankyrin repeat-containing domain"/>
    <property type="match status" value="1"/>
</dbReference>
<evidence type="ECO:0000313" key="2">
    <source>
        <dbReference type="Proteomes" id="UP000663874"/>
    </source>
</evidence>
<gene>
    <name evidence="1" type="ORF">FNK824_LOCUS39880</name>
</gene>
<dbReference type="SUPFAM" id="SSF48403">
    <property type="entry name" value="Ankyrin repeat"/>
    <property type="match status" value="1"/>
</dbReference>
<evidence type="ECO:0000313" key="1">
    <source>
        <dbReference type="EMBL" id="CAF4280581.1"/>
    </source>
</evidence>